<feature type="transmembrane region" description="Helical" evidence="11">
    <location>
        <begin position="195"/>
        <end position="216"/>
    </location>
</feature>
<dbReference type="PROSITE" id="PS50262">
    <property type="entry name" value="G_PROTEIN_RECEP_F1_2"/>
    <property type="match status" value="1"/>
</dbReference>
<comment type="subcellular location">
    <subcellularLocation>
        <location evidence="1">Membrane</location>
        <topology evidence="1">Multi-pass membrane protein</topology>
    </subcellularLocation>
</comment>
<reference evidence="13 14" key="1">
    <citation type="submission" date="2022-05" db="EMBL/GenBank/DDBJ databases">
        <authorList>
            <consortium name="Genoscope - CEA"/>
            <person name="William W."/>
        </authorList>
    </citation>
    <scope>NUCLEOTIDE SEQUENCE [LARGE SCALE GENOMIC DNA]</scope>
</reference>
<keyword evidence="14" id="KW-1185">Reference proteome</keyword>
<dbReference type="AlphaFoldDB" id="A0AAU9VM09"/>
<dbReference type="PROSITE" id="PS00237">
    <property type="entry name" value="G_PROTEIN_RECEP_F1_1"/>
    <property type="match status" value="1"/>
</dbReference>
<evidence type="ECO:0000259" key="12">
    <source>
        <dbReference type="PROSITE" id="PS50262"/>
    </source>
</evidence>
<keyword evidence="2 8" id="KW-0812">Transmembrane</keyword>
<keyword evidence="3 11" id="KW-1133">Transmembrane helix</keyword>
<evidence type="ECO:0000256" key="8">
    <source>
        <dbReference type="RuleBase" id="RU000688"/>
    </source>
</evidence>
<comment type="similarity">
    <text evidence="8">Belongs to the G-protein coupled receptor 1 family.</text>
</comment>
<feature type="region of interest" description="Disordered" evidence="10">
    <location>
        <begin position="273"/>
        <end position="294"/>
    </location>
</feature>
<evidence type="ECO:0000313" key="13">
    <source>
        <dbReference type="EMBL" id="CAH3032889.1"/>
    </source>
</evidence>
<dbReference type="Pfam" id="PF00001">
    <property type="entry name" value="7tm_1"/>
    <property type="match status" value="1"/>
</dbReference>
<feature type="transmembrane region" description="Helical" evidence="11">
    <location>
        <begin position="228"/>
        <end position="254"/>
    </location>
</feature>
<protein>
    <recommendedName>
        <fullName evidence="12">G-protein coupled receptors family 1 profile domain-containing protein</fullName>
    </recommendedName>
</protein>
<evidence type="ECO:0000256" key="6">
    <source>
        <dbReference type="ARBA" id="ARBA00023170"/>
    </source>
</evidence>
<keyword evidence="7 8" id="KW-0807">Transducer</keyword>
<dbReference type="PANTHER" id="PTHR24243">
    <property type="entry name" value="G-PROTEIN COUPLED RECEPTOR"/>
    <property type="match status" value="1"/>
</dbReference>
<sequence>MSQYLLSLAFADLGVLMFILPIIILRAQFPFEWVLGRFVCLYVTPCLETFYGASVWSITIIAVERYANIAWKEIRIGGRRSLKRSRFIVIAIWLLSFATRSIQPLVHGVYNSSFRTCGHTLTMTSRRIIVTVNVILHYLLPLSIIAFCYRRIGKMVSKRTRKFQDETAKPSDVRESSSMVNSKAILHQTKKTQQILRPLVVLFALTMLPLNVFNLVEVYWQDLIYVSFYKILILIVAISTFTNSAADPLVYCAVSREFRTEVKSLLPHCFQTHPKKRKQSNSTSLAKTTRAKETHLTRVSTRSCSSCFKTTKYTCLTAFGWSLTTDTLTEMSSKSPKLNRNQLEANVNILKEEIKRLHKEIFQVRTELKIQRARTLDLTYDLQEKEQELEQRKKDYDQEINDIISKLLLLEGDFRKEQAEIKTLLEAREVTIESLYNEVTTKDKQIESLRKKIDLLKSQPEKDDRLKLEKKLHSQKLEIDNLRNANARLLESLSHVRLNTHSNRQARLRRSSTPASRGHGRNQLNNSEMPEWKEELSAFF</sequence>
<evidence type="ECO:0000256" key="4">
    <source>
        <dbReference type="ARBA" id="ARBA00023040"/>
    </source>
</evidence>
<dbReference type="SUPFAM" id="SSF81321">
    <property type="entry name" value="Family A G protein-coupled receptor-like"/>
    <property type="match status" value="1"/>
</dbReference>
<feature type="transmembrane region" description="Helical" evidence="11">
    <location>
        <begin position="7"/>
        <end position="29"/>
    </location>
</feature>
<keyword evidence="4 8" id="KW-0297">G-protein coupled receptor</keyword>
<proteinExistence type="inferred from homology"/>
<dbReference type="Proteomes" id="UP001159428">
    <property type="component" value="Unassembled WGS sequence"/>
</dbReference>
<feature type="transmembrane region" description="Helical" evidence="11">
    <location>
        <begin position="128"/>
        <end position="149"/>
    </location>
</feature>
<dbReference type="PANTHER" id="PTHR24243:SF208">
    <property type="entry name" value="PYROKININ-1 RECEPTOR"/>
    <property type="match status" value="1"/>
</dbReference>
<evidence type="ECO:0000256" key="3">
    <source>
        <dbReference type="ARBA" id="ARBA00022989"/>
    </source>
</evidence>
<evidence type="ECO:0000256" key="9">
    <source>
        <dbReference type="SAM" id="Coils"/>
    </source>
</evidence>
<dbReference type="InterPro" id="IPR000276">
    <property type="entry name" value="GPCR_Rhodpsn"/>
</dbReference>
<organism evidence="13 14">
    <name type="scientific">Pocillopora meandrina</name>
    <dbReference type="NCBI Taxonomy" id="46732"/>
    <lineage>
        <taxon>Eukaryota</taxon>
        <taxon>Metazoa</taxon>
        <taxon>Cnidaria</taxon>
        <taxon>Anthozoa</taxon>
        <taxon>Hexacorallia</taxon>
        <taxon>Scleractinia</taxon>
        <taxon>Astrocoeniina</taxon>
        <taxon>Pocilloporidae</taxon>
        <taxon>Pocillopora</taxon>
    </lineage>
</organism>
<feature type="coiled-coil region" evidence="9">
    <location>
        <begin position="340"/>
        <end position="406"/>
    </location>
</feature>
<feature type="transmembrane region" description="Helical" evidence="11">
    <location>
        <begin position="49"/>
        <end position="67"/>
    </location>
</feature>
<name>A0AAU9VM09_9CNID</name>
<dbReference type="GO" id="GO:0004930">
    <property type="term" value="F:G protein-coupled receptor activity"/>
    <property type="evidence" value="ECO:0007669"/>
    <property type="project" value="UniProtKB-KW"/>
</dbReference>
<dbReference type="CDD" id="cd00637">
    <property type="entry name" value="7tm_classA_rhodopsin-like"/>
    <property type="match status" value="1"/>
</dbReference>
<dbReference type="PRINTS" id="PR00237">
    <property type="entry name" value="GPCRRHODOPSN"/>
</dbReference>
<evidence type="ECO:0000256" key="7">
    <source>
        <dbReference type="ARBA" id="ARBA00023224"/>
    </source>
</evidence>
<evidence type="ECO:0000313" key="14">
    <source>
        <dbReference type="Proteomes" id="UP001159428"/>
    </source>
</evidence>
<evidence type="ECO:0000256" key="5">
    <source>
        <dbReference type="ARBA" id="ARBA00023136"/>
    </source>
</evidence>
<dbReference type="GO" id="GO:0016020">
    <property type="term" value="C:membrane"/>
    <property type="evidence" value="ECO:0007669"/>
    <property type="project" value="UniProtKB-SubCell"/>
</dbReference>
<feature type="region of interest" description="Disordered" evidence="10">
    <location>
        <begin position="500"/>
        <end position="529"/>
    </location>
</feature>
<feature type="coiled-coil region" evidence="9">
    <location>
        <begin position="432"/>
        <end position="492"/>
    </location>
</feature>
<evidence type="ECO:0000256" key="2">
    <source>
        <dbReference type="ARBA" id="ARBA00022692"/>
    </source>
</evidence>
<comment type="caution">
    <text evidence="13">The sequence shown here is derived from an EMBL/GenBank/DDBJ whole genome shotgun (WGS) entry which is preliminary data.</text>
</comment>
<dbReference type="EMBL" id="CALNXJ010000002">
    <property type="protein sequence ID" value="CAH3032889.1"/>
    <property type="molecule type" value="Genomic_DNA"/>
</dbReference>
<evidence type="ECO:0000256" key="10">
    <source>
        <dbReference type="SAM" id="MobiDB-lite"/>
    </source>
</evidence>
<dbReference type="Gene3D" id="1.20.1070.10">
    <property type="entry name" value="Rhodopsin 7-helix transmembrane proteins"/>
    <property type="match status" value="1"/>
</dbReference>
<keyword evidence="5 11" id="KW-0472">Membrane</keyword>
<evidence type="ECO:0000256" key="1">
    <source>
        <dbReference type="ARBA" id="ARBA00004141"/>
    </source>
</evidence>
<keyword evidence="6 8" id="KW-0675">Receptor</keyword>
<accession>A0AAU9VM09</accession>
<evidence type="ECO:0000256" key="11">
    <source>
        <dbReference type="SAM" id="Phobius"/>
    </source>
</evidence>
<gene>
    <name evidence="13" type="ORF">PMEA_00010894</name>
</gene>
<dbReference type="InterPro" id="IPR017452">
    <property type="entry name" value="GPCR_Rhodpsn_7TM"/>
</dbReference>
<feature type="transmembrane region" description="Helical" evidence="11">
    <location>
        <begin position="87"/>
        <end position="106"/>
    </location>
</feature>
<feature type="domain" description="G-protein coupled receptors family 1 profile" evidence="12">
    <location>
        <begin position="1"/>
        <end position="251"/>
    </location>
</feature>
<keyword evidence="9" id="KW-0175">Coiled coil</keyword>